<organism evidence="2 3">
    <name type="scientific">Melipona bicolor</name>
    <dbReference type="NCBI Taxonomy" id="60889"/>
    <lineage>
        <taxon>Eukaryota</taxon>
        <taxon>Metazoa</taxon>
        <taxon>Ecdysozoa</taxon>
        <taxon>Arthropoda</taxon>
        <taxon>Hexapoda</taxon>
        <taxon>Insecta</taxon>
        <taxon>Pterygota</taxon>
        <taxon>Neoptera</taxon>
        <taxon>Endopterygota</taxon>
        <taxon>Hymenoptera</taxon>
        <taxon>Apocrita</taxon>
        <taxon>Aculeata</taxon>
        <taxon>Apoidea</taxon>
        <taxon>Anthophila</taxon>
        <taxon>Apidae</taxon>
        <taxon>Melipona</taxon>
    </lineage>
</organism>
<protein>
    <submittedName>
        <fullName evidence="2">Uncharacterized protein</fullName>
    </submittedName>
</protein>
<evidence type="ECO:0000313" key="2">
    <source>
        <dbReference type="EMBL" id="KAK1133715.1"/>
    </source>
</evidence>
<accession>A0AA40KUY8</accession>
<sequence length="94" mass="9885">DQKVGEIASLLCATPRELTFPSKRAAQSVEARLEDPEEEASADVELHPSPARWSGNSLSLSRAEGFWPLVLPSGQAGQPGSISTSWLAAGSPAQ</sequence>
<feature type="region of interest" description="Disordered" evidence="1">
    <location>
        <begin position="31"/>
        <end position="54"/>
    </location>
</feature>
<feature type="region of interest" description="Disordered" evidence="1">
    <location>
        <begin position="73"/>
        <end position="94"/>
    </location>
</feature>
<reference evidence="2" key="1">
    <citation type="submission" date="2021-10" db="EMBL/GenBank/DDBJ databases">
        <title>Melipona bicolor Genome sequencing and assembly.</title>
        <authorList>
            <person name="Araujo N.S."/>
            <person name="Arias M.C."/>
        </authorList>
    </citation>
    <scope>NUCLEOTIDE SEQUENCE</scope>
    <source>
        <strain evidence="2">USP_2M_L1-L4_2017</strain>
        <tissue evidence="2">Whole body</tissue>
    </source>
</reference>
<comment type="caution">
    <text evidence="2">The sequence shown here is derived from an EMBL/GenBank/DDBJ whole genome shotgun (WGS) entry which is preliminary data.</text>
</comment>
<evidence type="ECO:0000256" key="1">
    <source>
        <dbReference type="SAM" id="MobiDB-lite"/>
    </source>
</evidence>
<name>A0AA40KUY8_9HYME</name>
<dbReference type="Proteomes" id="UP001177670">
    <property type="component" value="Unassembled WGS sequence"/>
</dbReference>
<gene>
    <name evidence="2" type="ORF">K0M31_011509</name>
</gene>
<proteinExistence type="predicted"/>
<feature type="non-terminal residue" evidence="2">
    <location>
        <position position="1"/>
    </location>
</feature>
<evidence type="ECO:0000313" key="3">
    <source>
        <dbReference type="Proteomes" id="UP001177670"/>
    </source>
</evidence>
<feature type="compositionally biased region" description="Polar residues" evidence="1">
    <location>
        <begin position="75"/>
        <end position="86"/>
    </location>
</feature>
<dbReference type="EMBL" id="JAHYIQ010000003">
    <property type="protein sequence ID" value="KAK1133715.1"/>
    <property type="molecule type" value="Genomic_DNA"/>
</dbReference>
<dbReference type="AlphaFoldDB" id="A0AA40KUY8"/>
<keyword evidence="3" id="KW-1185">Reference proteome</keyword>